<dbReference type="EC" id="2.1.1.-" evidence="8"/>
<gene>
    <name evidence="10" type="ORF">EV702DRAFT_263896</name>
</gene>
<dbReference type="Proteomes" id="UP000714275">
    <property type="component" value="Unassembled WGS sequence"/>
</dbReference>
<dbReference type="EMBL" id="JABBWD010000020">
    <property type="protein sequence ID" value="KAG1777499.1"/>
    <property type="molecule type" value="Genomic_DNA"/>
</dbReference>
<evidence type="ECO:0000256" key="5">
    <source>
        <dbReference type="ARBA" id="ARBA00022884"/>
    </source>
</evidence>
<feature type="region of interest" description="Disordered" evidence="9">
    <location>
        <begin position="59"/>
        <end position="80"/>
    </location>
</feature>
<protein>
    <recommendedName>
        <fullName evidence="8">rRNA adenine N(6)-methyltransferase</fullName>
        <ecNumber evidence="8">2.1.1.-</ecNumber>
    </recommendedName>
</protein>
<evidence type="ECO:0000256" key="8">
    <source>
        <dbReference type="RuleBase" id="RU362106"/>
    </source>
</evidence>
<comment type="caution">
    <text evidence="7">Lacks conserved residue(s) required for the propagation of feature annotation.</text>
</comment>
<sequence>MSFPFLLRRPFSTSLRCPYRTKNIPEDVVAKALTTQLTNRGRSKDIQNIEDIKPEAEPQIASTSKAVRKPKTRKGDIPLPVNRFDLPPRSEWRNYFPTSGMTFKSRISIANPETAALVADSFIPSGSRDKVVIEAYPGPGALTRALMQLPKERIRKIIVLEDAEQYLNFLNPLQEADPRVQVLPMNGFLWDTYHQLDVQGFLDDVENFPWNKSNPYLHFISHLPMDVLGEQLLAQLLRCAPEQSWLFKHGRIPMSYLMHDWVWDRISASTEDPARCKLSVIAQAVSEFNHTIDPQLLVPYNKHFYPDATNPAYSSRTENRRRGTPFIAGTFRPLEHQIIQPGMLDKWDYCLRKLFVLKSTPLKNAVGHLAPGSAALKSYLTGDDVPPNQRTDMKKIIRKMSVEDWAAVVGAFDRWPFAPEELLITDSFSRDDRI</sequence>
<organism evidence="10 11">
    <name type="scientific">Suillus placidus</name>
    <dbReference type="NCBI Taxonomy" id="48579"/>
    <lineage>
        <taxon>Eukaryota</taxon>
        <taxon>Fungi</taxon>
        <taxon>Dikarya</taxon>
        <taxon>Basidiomycota</taxon>
        <taxon>Agaricomycotina</taxon>
        <taxon>Agaricomycetes</taxon>
        <taxon>Agaricomycetidae</taxon>
        <taxon>Boletales</taxon>
        <taxon>Suillineae</taxon>
        <taxon>Suillaceae</taxon>
        <taxon>Suillus</taxon>
    </lineage>
</organism>
<reference evidence="10" key="1">
    <citation type="journal article" date="2020" name="New Phytol.">
        <title>Comparative genomics reveals dynamic genome evolution in host specialist ectomycorrhizal fungi.</title>
        <authorList>
            <person name="Lofgren L.A."/>
            <person name="Nguyen N.H."/>
            <person name="Vilgalys R."/>
            <person name="Ruytinx J."/>
            <person name="Liao H.L."/>
            <person name="Branco S."/>
            <person name="Kuo A."/>
            <person name="LaButti K."/>
            <person name="Lipzen A."/>
            <person name="Andreopoulos W."/>
            <person name="Pangilinan J."/>
            <person name="Riley R."/>
            <person name="Hundley H."/>
            <person name="Na H."/>
            <person name="Barry K."/>
            <person name="Grigoriev I.V."/>
            <person name="Stajich J.E."/>
            <person name="Kennedy P.G."/>
        </authorList>
    </citation>
    <scope>NUCLEOTIDE SEQUENCE</scope>
    <source>
        <strain evidence="10">DOB743</strain>
    </source>
</reference>
<dbReference type="OrthoDB" id="16079at2759"/>
<accession>A0A9P6ZVC7</accession>
<keyword evidence="4 7" id="KW-0949">S-adenosyl-L-methionine</keyword>
<dbReference type="InterPro" id="IPR001737">
    <property type="entry name" value="KsgA/Erm"/>
</dbReference>
<keyword evidence="2 7" id="KW-0489">Methyltransferase</keyword>
<evidence type="ECO:0000256" key="3">
    <source>
        <dbReference type="ARBA" id="ARBA00022679"/>
    </source>
</evidence>
<evidence type="ECO:0000256" key="1">
    <source>
        <dbReference type="ARBA" id="ARBA00004173"/>
    </source>
</evidence>
<evidence type="ECO:0000256" key="4">
    <source>
        <dbReference type="ARBA" id="ARBA00022691"/>
    </source>
</evidence>
<comment type="caution">
    <text evidence="10">The sequence shown here is derived from an EMBL/GenBank/DDBJ whole genome shotgun (WGS) entry which is preliminary data.</text>
</comment>
<dbReference type="GO" id="GO:0034246">
    <property type="term" value="F:mitochondrial transcription factor activity"/>
    <property type="evidence" value="ECO:0007669"/>
    <property type="project" value="TreeGrafter"/>
</dbReference>
<dbReference type="PANTHER" id="PTHR11727:SF17">
    <property type="entry name" value="DIMETHYLADENOSINE TRANSFERASE 1, MITOCHONDRIAL"/>
    <property type="match status" value="1"/>
</dbReference>
<dbReference type="GO" id="GO:0000179">
    <property type="term" value="F:rRNA (adenine-N6,N6-)-dimethyltransferase activity"/>
    <property type="evidence" value="ECO:0007669"/>
    <property type="project" value="UniProtKB-UniRule"/>
</dbReference>
<comment type="similarity">
    <text evidence="7 8">Belongs to the class I-like SAM-binding methyltransferase superfamily. rRNA adenine N(6)-methyltransferase family.</text>
</comment>
<evidence type="ECO:0000256" key="2">
    <source>
        <dbReference type="ARBA" id="ARBA00022603"/>
    </source>
</evidence>
<keyword evidence="5 7" id="KW-0694">RNA-binding</keyword>
<dbReference type="Gene3D" id="1.10.8.100">
    <property type="entry name" value="Ribosomal RNA adenine dimethylase-like, domain 2"/>
    <property type="match status" value="1"/>
</dbReference>
<dbReference type="Gene3D" id="3.40.50.150">
    <property type="entry name" value="Vaccinia Virus protein VP39"/>
    <property type="match status" value="1"/>
</dbReference>
<feature type="binding site" evidence="7">
    <location>
        <position position="161"/>
    </location>
    <ligand>
        <name>S-adenosyl-L-methionine</name>
        <dbReference type="ChEBI" id="CHEBI:59789"/>
    </ligand>
</feature>
<dbReference type="PROSITE" id="PS51689">
    <property type="entry name" value="SAM_RNA_A_N6_MT"/>
    <property type="match status" value="1"/>
</dbReference>
<comment type="function">
    <text evidence="6">Mitochondrial transcription factor that confers selective promoter recognition on the core subunit of the yeast mitochondrial RNA polymerase. Interacts with DNA in a non-specific manner.</text>
</comment>
<evidence type="ECO:0000313" key="11">
    <source>
        <dbReference type="Proteomes" id="UP000714275"/>
    </source>
</evidence>
<dbReference type="GO" id="GO:0003723">
    <property type="term" value="F:RNA binding"/>
    <property type="evidence" value="ECO:0007669"/>
    <property type="project" value="UniProtKB-UniRule"/>
</dbReference>
<dbReference type="GO" id="GO:0005759">
    <property type="term" value="C:mitochondrial matrix"/>
    <property type="evidence" value="ECO:0007669"/>
    <property type="project" value="TreeGrafter"/>
</dbReference>
<proteinExistence type="inferred from homology"/>
<dbReference type="Pfam" id="PF00398">
    <property type="entry name" value="RrnaAD"/>
    <property type="match status" value="1"/>
</dbReference>
<keyword evidence="11" id="KW-1185">Reference proteome</keyword>
<dbReference type="InterPro" id="IPR023165">
    <property type="entry name" value="rRNA_Ade_diMease-like_C"/>
</dbReference>
<evidence type="ECO:0000256" key="7">
    <source>
        <dbReference type="PROSITE-ProRule" id="PRU01026"/>
    </source>
</evidence>
<dbReference type="InterPro" id="IPR029063">
    <property type="entry name" value="SAM-dependent_MTases_sf"/>
</dbReference>
<keyword evidence="8" id="KW-0698">rRNA processing</keyword>
<feature type="binding site" evidence="7">
    <location>
        <position position="109"/>
    </location>
    <ligand>
        <name>S-adenosyl-L-methionine</name>
        <dbReference type="ChEBI" id="CHEBI:59789"/>
    </ligand>
</feature>
<name>A0A9P6ZVC7_9AGAM</name>
<dbReference type="PANTHER" id="PTHR11727">
    <property type="entry name" value="DIMETHYLADENOSINE TRANSFERASE"/>
    <property type="match status" value="1"/>
</dbReference>
<evidence type="ECO:0000256" key="6">
    <source>
        <dbReference type="ARBA" id="ARBA00024915"/>
    </source>
</evidence>
<dbReference type="SUPFAM" id="SSF53335">
    <property type="entry name" value="S-adenosyl-L-methionine-dependent methyltransferases"/>
    <property type="match status" value="1"/>
</dbReference>
<evidence type="ECO:0000256" key="9">
    <source>
        <dbReference type="SAM" id="MobiDB-lite"/>
    </source>
</evidence>
<comment type="subcellular location">
    <subcellularLocation>
        <location evidence="1">Mitochondrion</location>
    </subcellularLocation>
</comment>
<dbReference type="AlphaFoldDB" id="A0A9P6ZVC7"/>
<dbReference type="GO" id="GO:0006391">
    <property type="term" value="P:transcription initiation at mitochondrial promoter"/>
    <property type="evidence" value="ECO:0007669"/>
    <property type="project" value="TreeGrafter"/>
</dbReference>
<evidence type="ECO:0000313" key="10">
    <source>
        <dbReference type="EMBL" id="KAG1777499.1"/>
    </source>
</evidence>
<keyword evidence="3 7" id="KW-0808">Transferase</keyword>